<evidence type="ECO:0000313" key="3">
    <source>
        <dbReference type="Proteomes" id="UP000026960"/>
    </source>
</evidence>
<feature type="region of interest" description="Disordered" evidence="1">
    <location>
        <begin position="40"/>
        <end position="62"/>
    </location>
</feature>
<name>A0A0D3GLC4_9ORYZ</name>
<reference evidence="2" key="2">
    <citation type="submission" date="2015-03" db="UniProtKB">
        <authorList>
            <consortium name="EnsemblPlants"/>
        </authorList>
    </citation>
    <scope>IDENTIFICATION</scope>
</reference>
<accession>A0A0D3GLC4</accession>
<dbReference type="PaxDb" id="65489-OBART07G00450.1"/>
<reference evidence="2" key="1">
    <citation type="journal article" date="2009" name="Rice">
        <title>De Novo Next Generation Sequencing of Plant Genomes.</title>
        <authorList>
            <person name="Rounsley S."/>
            <person name="Marri P.R."/>
            <person name="Yu Y."/>
            <person name="He R."/>
            <person name="Sisneros N."/>
            <person name="Goicoechea J.L."/>
            <person name="Lee S.J."/>
            <person name="Angelova A."/>
            <person name="Kudrna D."/>
            <person name="Luo M."/>
            <person name="Affourtit J."/>
            <person name="Desany B."/>
            <person name="Knight J."/>
            <person name="Niazi F."/>
            <person name="Egholm M."/>
            <person name="Wing R.A."/>
        </authorList>
    </citation>
    <scope>NUCLEOTIDE SEQUENCE [LARGE SCALE GENOMIC DNA]</scope>
    <source>
        <strain evidence="2">cv. IRGC 105608</strain>
    </source>
</reference>
<feature type="compositionally biased region" description="Pro residues" evidence="1">
    <location>
        <begin position="51"/>
        <end position="62"/>
    </location>
</feature>
<dbReference type="HOGENOM" id="CLU_2100641_0_0_1"/>
<dbReference type="AlphaFoldDB" id="A0A0D3GLC4"/>
<organism evidence="2">
    <name type="scientific">Oryza barthii</name>
    <dbReference type="NCBI Taxonomy" id="65489"/>
    <lineage>
        <taxon>Eukaryota</taxon>
        <taxon>Viridiplantae</taxon>
        <taxon>Streptophyta</taxon>
        <taxon>Embryophyta</taxon>
        <taxon>Tracheophyta</taxon>
        <taxon>Spermatophyta</taxon>
        <taxon>Magnoliopsida</taxon>
        <taxon>Liliopsida</taxon>
        <taxon>Poales</taxon>
        <taxon>Poaceae</taxon>
        <taxon>BOP clade</taxon>
        <taxon>Oryzoideae</taxon>
        <taxon>Oryzeae</taxon>
        <taxon>Oryzinae</taxon>
        <taxon>Oryza</taxon>
    </lineage>
</organism>
<sequence>MLSSRPLPRRLRASAGIVLRLPSASGFPEVSTTRVHVTAPPWGAASKSSPGPRPFAAAPPPPPSAVPALPWTKLATVEDVMPVAEDLAAELKVKQEPVLLFLALVAYSGSVNLLWP</sequence>
<keyword evidence="3" id="KW-1185">Reference proteome</keyword>
<dbReference type="Gramene" id="OBART07G00450.1">
    <property type="protein sequence ID" value="OBART07G00450.1"/>
    <property type="gene ID" value="OBART07G00450"/>
</dbReference>
<evidence type="ECO:0000313" key="2">
    <source>
        <dbReference type="EnsemblPlants" id="OBART07G00450.1"/>
    </source>
</evidence>
<proteinExistence type="predicted"/>
<dbReference type="EnsemblPlants" id="OBART07G00450.1">
    <property type="protein sequence ID" value="OBART07G00450.1"/>
    <property type="gene ID" value="OBART07G00450"/>
</dbReference>
<protein>
    <submittedName>
        <fullName evidence="2">Uncharacterized protein</fullName>
    </submittedName>
</protein>
<dbReference type="Proteomes" id="UP000026960">
    <property type="component" value="Chromosome 7"/>
</dbReference>
<evidence type="ECO:0000256" key="1">
    <source>
        <dbReference type="SAM" id="MobiDB-lite"/>
    </source>
</evidence>